<evidence type="ECO:0000256" key="2">
    <source>
        <dbReference type="SAM" id="MobiDB-lite"/>
    </source>
</evidence>
<dbReference type="InterPro" id="IPR002035">
    <property type="entry name" value="VWF_A"/>
</dbReference>
<feature type="transmembrane region" description="Helical" evidence="3">
    <location>
        <begin position="202"/>
        <end position="223"/>
    </location>
</feature>
<feature type="compositionally biased region" description="Basic and acidic residues" evidence="2">
    <location>
        <begin position="258"/>
        <end position="269"/>
    </location>
</feature>
<keyword evidence="3" id="KW-0812">Transmembrane</keyword>
<dbReference type="Pfam" id="PF13519">
    <property type="entry name" value="VWA_2"/>
    <property type="match status" value="1"/>
</dbReference>
<feature type="region of interest" description="Disordered" evidence="2">
    <location>
        <begin position="258"/>
        <end position="303"/>
    </location>
</feature>
<reference evidence="5 6" key="1">
    <citation type="submission" date="2020-05" db="EMBL/GenBank/DDBJ databases">
        <title>Aquincola sp. isolate from soil.</title>
        <authorList>
            <person name="Han J."/>
            <person name="Kim D.-U."/>
        </authorList>
    </citation>
    <scope>NUCLEOTIDE SEQUENCE [LARGE SCALE GENOMIC DNA]</scope>
    <source>
        <strain evidence="5 6">S2</strain>
    </source>
</reference>
<evidence type="ECO:0000256" key="1">
    <source>
        <dbReference type="SAM" id="Coils"/>
    </source>
</evidence>
<gene>
    <name evidence="5" type="ORF">HLB44_08750</name>
</gene>
<dbReference type="EMBL" id="JABRWJ010000002">
    <property type="protein sequence ID" value="NRF67067.1"/>
    <property type="molecule type" value="Genomic_DNA"/>
</dbReference>
<keyword evidence="6" id="KW-1185">Reference proteome</keyword>
<protein>
    <submittedName>
        <fullName evidence="5">VWA domain-containing protein</fullName>
    </submittedName>
</protein>
<comment type="caution">
    <text evidence="5">The sequence shown here is derived from an EMBL/GenBank/DDBJ whole genome shotgun (WGS) entry which is preliminary data.</text>
</comment>
<evidence type="ECO:0000259" key="4">
    <source>
        <dbReference type="SMART" id="SM00327"/>
    </source>
</evidence>
<feature type="compositionally biased region" description="Pro residues" evidence="2">
    <location>
        <begin position="283"/>
        <end position="299"/>
    </location>
</feature>
<dbReference type="InterPro" id="IPR036465">
    <property type="entry name" value="vWFA_dom_sf"/>
</dbReference>
<evidence type="ECO:0000256" key="3">
    <source>
        <dbReference type="SAM" id="Phobius"/>
    </source>
</evidence>
<sequence length="593" mass="62075">MPQVLLKTNPEAGAALQSQGRPLSAAHEAIAGTLRSQLGFNHAEFLAAPRVARDGSISWVTGLVGTVTPAAELPAAERDRLLQRAERLIEDILGLARKLRTEGGASAASAELLEQAVKTPGSGAETLLPWLYGVGGKPVLTMWGHAAPGTVVAPVVPPVVPAAAPVSAAAAAAEPNLAAAPPVVAAAPVAAAAAAAPDRRAWLVWLMWGLLGLLLAAALLFGLKRCDAAGSPSLDDEIARTEARNRALEEEVGRMARRDPRYACVREDPPPPQPAASVSDATPTPPPEPPPSAPTPPSPLDNLKRRVADAGQNCERLTEMLKKEPLLQGSGGEAGAMKQEIQRTLQSPACREKAIREAKNLCPGQRPAELAPELVIVFDASGSMRYSLNVSEEDIKRNEGAAAVEGLFRQFGMKMPPGQSSADHLMREPTRMTVARRATHALVQRVPSDMSIGLVMVDECPAARPQGFFPPPRRGELLSRIQGIEPRKGTPLADGIAKAAQMVDGSKREALIVVVSDGTESCGNDPCAVAAQLRASKPRVKVNVVDITGTGAGNCVAQATGGKVFTARNADEVAAMTSRAAQEAMGPENCRKP</sequence>
<dbReference type="Gene3D" id="3.40.50.410">
    <property type="entry name" value="von Willebrand factor, type A domain"/>
    <property type="match status" value="1"/>
</dbReference>
<feature type="domain" description="VWFA" evidence="4">
    <location>
        <begin position="371"/>
        <end position="578"/>
    </location>
</feature>
<accession>A0ABX2EEL7</accession>
<feature type="coiled-coil region" evidence="1">
    <location>
        <begin position="231"/>
        <end position="258"/>
    </location>
</feature>
<organism evidence="5 6">
    <name type="scientific">Pseudaquabacterium terrae</name>
    <dbReference type="NCBI Taxonomy" id="2732868"/>
    <lineage>
        <taxon>Bacteria</taxon>
        <taxon>Pseudomonadati</taxon>
        <taxon>Pseudomonadota</taxon>
        <taxon>Betaproteobacteria</taxon>
        <taxon>Burkholderiales</taxon>
        <taxon>Sphaerotilaceae</taxon>
        <taxon>Pseudaquabacterium</taxon>
    </lineage>
</organism>
<dbReference type="SUPFAM" id="SSF53300">
    <property type="entry name" value="vWA-like"/>
    <property type="match status" value="1"/>
</dbReference>
<name>A0ABX2EEL7_9BURK</name>
<dbReference type="Proteomes" id="UP000737171">
    <property type="component" value="Unassembled WGS sequence"/>
</dbReference>
<keyword evidence="1" id="KW-0175">Coiled coil</keyword>
<keyword evidence="3" id="KW-1133">Transmembrane helix</keyword>
<evidence type="ECO:0000313" key="5">
    <source>
        <dbReference type="EMBL" id="NRF67067.1"/>
    </source>
</evidence>
<evidence type="ECO:0000313" key="6">
    <source>
        <dbReference type="Proteomes" id="UP000737171"/>
    </source>
</evidence>
<feature type="region of interest" description="Disordered" evidence="2">
    <location>
        <begin position="321"/>
        <end position="340"/>
    </location>
</feature>
<proteinExistence type="predicted"/>
<keyword evidence="3" id="KW-0472">Membrane</keyword>
<dbReference type="RefSeq" id="WP_173122152.1">
    <property type="nucleotide sequence ID" value="NZ_JABRWJ010000002.1"/>
</dbReference>
<dbReference type="SMART" id="SM00327">
    <property type="entry name" value="VWA"/>
    <property type="match status" value="1"/>
</dbReference>